<sequence length="107" mass="12459">MEKVKKFFTSKWFKGSVNGICFTLSLLLLIYNVSIIGYFILLIRFGEDQGEMLYMLLSTAGILLILIPLLFKMTKQRFYHFTLIVLHLFAIGLPFFIKFIEGALRKI</sequence>
<feature type="transmembrane region" description="Helical" evidence="1">
    <location>
        <begin position="78"/>
        <end position="97"/>
    </location>
</feature>
<organism evidence="2 3">
    <name type="scientific">Sutcliffiella cohnii</name>
    <dbReference type="NCBI Taxonomy" id="33932"/>
    <lineage>
        <taxon>Bacteria</taxon>
        <taxon>Bacillati</taxon>
        <taxon>Bacillota</taxon>
        <taxon>Bacilli</taxon>
        <taxon>Bacillales</taxon>
        <taxon>Bacillaceae</taxon>
        <taxon>Sutcliffiella</taxon>
    </lineage>
</organism>
<dbReference type="EMBL" id="CP018866">
    <property type="protein sequence ID" value="AST93362.1"/>
    <property type="molecule type" value="Genomic_DNA"/>
</dbReference>
<proteinExistence type="predicted"/>
<keyword evidence="3" id="KW-1185">Reference proteome</keyword>
<keyword evidence="1" id="KW-1133">Transmembrane helix</keyword>
<name>A0A223KV46_9BACI</name>
<protein>
    <submittedName>
        <fullName evidence="2">Uncharacterized protein</fullName>
    </submittedName>
</protein>
<dbReference type="KEGG" id="bcoh:BC6307_19890"/>
<evidence type="ECO:0000256" key="1">
    <source>
        <dbReference type="SAM" id="Phobius"/>
    </source>
</evidence>
<dbReference type="STRING" id="1314751.GCA_001591425_04247"/>
<dbReference type="RefSeq" id="WP_066420441.1">
    <property type="nucleotide sequence ID" value="NZ_CP018866.1"/>
</dbReference>
<evidence type="ECO:0000313" key="2">
    <source>
        <dbReference type="EMBL" id="AST93362.1"/>
    </source>
</evidence>
<evidence type="ECO:0000313" key="3">
    <source>
        <dbReference type="Proteomes" id="UP000215224"/>
    </source>
</evidence>
<dbReference type="Proteomes" id="UP000215224">
    <property type="component" value="Chromosome"/>
</dbReference>
<dbReference type="AlphaFoldDB" id="A0A223KV46"/>
<feature type="transmembrane region" description="Helical" evidence="1">
    <location>
        <begin position="53"/>
        <end position="71"/>
    </location>
</feature>
<accession>A0A223KV46</accession>
<keyword evidence="1" id="KW-0472">Membrane</keyword>
<reference evidence="2 3" key="1">
    <citation type="submission" date="2016-12" db="EMBL/GenBank/DDBJ databases">
        <title>The whole genome sequencing and assembly of Bacillus cohnii DSM 6307T strain.</title>
        <authorList>
            <person name="Lee Y.-J."/>
            <person name="Yi H."/>
            <person name="Bahn Y.-S."/>
            <person name="Kim J.F."/>
            <person name="Lee D.-W."/>
        </authorList>
    </citation>
    <scope>NUCLEOTIDE SEQUENCE [LARGE SCALE GENOMIC DNA]</scope>
    <source>
        <strain evidence="2 3">DSM 6307</strain>
    </source>
</reference>
<keyword evidence="1" id="KW-0812">Transmembrane</keyword>
<gene>
    <name evidence="2" type="ORF">BC6307_19890</name>
</gene>
<feature type="transmembrane region" description="Helical" evidence="1">
    <location>
        <begin position="20"/>
        <end position="41"/>
    </location>
</feature>